<proteinExistence type="inferred from homology"/>
<comment type="cofactor">
    <cofactor evidence="1">
        <name>Mg(2+)</name>
        <dbReference type="ChEBI" id="CHEBI:18420"/>
    </cofactor>
</comment>
<keyword evidence="5" id="KW-0460">Magnesium</keyword>
<accession>A0A221W2W9</accession>
<dbReference type="SUPFAM" id="SSF48576">
    <property type="entry name" value="Terpenoid synthases"/>
    <property type="match status" value="1"/>
</dbReference>
<dbReference type="GO" id="GO:0046872">
    <property type="term" value="F:metal ion binding"/>
    <property type="evidence" value="ECO:0007669"/>
    <property type="project" value="UniProtKB-KW"/>
</dbReference>
<keyword evidence="4" id="KW-0479">Metal-binding</keyword>
<dbReference type="GO" id="GO:0008299">
    <property type="term" value="P:isoprenoid biosynthetic process"/>
    <property type="evidence" value="ECO:0007669"/>
    <property type="project" value="InterPro"/>
</dbReference>
<organism evidence="7 8">
    <name type="scientific">Actinoalloteichus hoggarensis</name>
    <dbReference type="NCBI Taxonomy" id="1470176"/>
    <lineage>
        <taxon>Bacteria</taxon>
        <taxon>Bacillati</taxon>
        <taxon>Actinomycetota</taxon>
        <taxon>Actinomycetes</taxon>
        <taxon>Pseudonocardiales</taxon>
        <taxon>Pseudonocardiaceae</taxon>
        <taxon>Actinoalloteichus</taxon>
    </lineage>
</organism>
<dbReference type="SFLD" id="SFLDS00005">
    <property type="entry name" value="Isoprenoid_Synthase_Type_I"/>
    <property type="match status" value="1"/>
</dbReference>
<dbReference type="PROSITE" id="PS00444">
    <property type="entry name" value="POLYPRENYL_SYNTHASE_2"/>
    <property type="match status" value="1"/>
</dbReference>
<evidence type="ECO:0000256" key="1">
    <source>
        <dbReference type="ARBA" id="ARBA00001946"/>
    </source>
</evidence>
<dbReference type="AlphaFoldDB" id="A0A221W2W9"/>
<evidence type="ECO:0000256" key="5">
    <source>
        <dbReference type="ARBA" id="ARBA00022842"/>
    </source>
</evidence>
<dbReference type="GO" id="GO:0000010">
    <property type="term" value="F:heptaprenyl diphosphate synthase activity"/>
    <property type="evidence" value="ECO:0007669"/>
    <property type="project" value="UniProtKB-EC"/>
</dbReference>
<evidence type="ECO:0000256" key="4">
    <source>
        <dbReference type="ARBA" id="ARBA00022723"/>
    </source>
</evidence>
<dbReference type="PANTHER" id="PTHR12001">
    <property type="entry name" value="GERANYLGERANYL PYROPHOSPHATE SYNTHASE"/>
    <property type="match status" value="1"/>
</dbReference>
<evidence type="ECO:0000256" key="2">
    <source>
        <dbReference type="ARBA" id="ARBA00006706"/>
    </source>
</evidence>
<evidence type="ECO:0000313" key="7">
    <source>
        <dbReference type="EMBL" id="ASO20049.1"/>
    </source>
</evidence>
<name>A0A221W2W9_9PSEU</name>
<dbReference type="InterPro" id="IPR000092">
    <property type="entry name" value="Polyprenyl_synt"/>
</dbReference>
<dbReference type="Proteomes" id="UP000204221">
    <property type="component" value="Chromosome"/>
</dbReference>
<dbReference type="CDD" id="cd00685">
    <property type="entry name" value="Trans_IPPS_HT"/>
    <property type="match status" value="1"/>
</dbReference>
<protein>
    <submittedName>
        <fullName evidence="7">Heptaprenyl diphosphate synthase component 2</fullName>
        <ecNumber evidence="7">2.5.1.30</ecNumber>
    </submittedName>
</protein>
<evidence type="ECO:0000256" key="3">
    <source>
        <dbReference type="ARBA" id="ARBA00022679"/>
    </source>
</evidence>
<comment type="similarity">
    <text evidence="2 6">Belongs to the FPP/GGPP synthase family.</text>
</comment>
<dbReference type="KEGG" id="ahg:AHOG_12030"/>
<sequence length="343" mass="36384">MTSGSSSSSSSFPRLTSDLAAVRRAISDSVTVGDERARGPFEHFIRRPGRLFRPTLALTSAYVVNPAVPTESVIPAAVTVELLHLATLCHDDLCDQAETRRGHPTVNALFGDATALISGDYLLACATGIAASLGALQMQLVGETLKTVCMGQLQEGLDLYDVARSESAYFAAITGKTAALMEAGAVLGAAAAGGDAVARAGMGSYGRNLGIAFQIWDDVLDIWAPDGVTGKESGQDLANGVYTLPVIYALRERPSELRPLLGKGEFTPRRRAEILAVLGRTDAAERSLRVARTHIEQALSDVRALPGVAPDSAERLIDVARLLMPEIDRLLPRPERVETPVVA</sequence>
<reference evidence="7 8" key="1">
    <citation type="submission" date="2017-07" db="EMBL/GenBank/DDBJ databases">
        <title>Complete genome sequence of Actinoalloteichus hoggarensis DSM 45943, type strain of Actinoalloteichus hoggarensis.</title>
        <authorList>
            <person name="Ruckert C."/>
            <person name="Nouioui I."/>
            <person name="Willmese J."/>
            <person name="van Wezel G."/>
            <person name="Klenk H.-P."/>
            <person name="Kalinowski J."/>
            <person name="Zotchev S.B."/>
        </authorList>
    </citation>
    <scope>NUCLEOTIDE SEQUENCE [LARGE SCALE GENOMIC DNA]</scope>
    <source>
        <strain evidence="7 8">DSM 45943</strain>
    </source>
</reference>
<dbReference type="Pfam" id="PF00348">
    <property type="entry name" value="polyprenyl_synt"/>
    <property type="match status" value="1"/>
</dbReference>
<dbReference type="PANTHER" id="PTHR12001:SF69">
    <property type="entry name" value="ALL TRANS-POLYPRENYL-DIPHOSPHATE SYNTHASE PDSS1"/>
    <property type="match status" value="1"/>
</dbReference>
<dbReference type="Gene3D" id="1.10.600.10">
    <property type="entry name" value="Farnesyl Diphosphate Synthase"/>
    <property type="match status" value="1"/>
</dbReference>
<evidence type="ECO:0000313" key="8">
    <source>
        <dbReference type="Proteomes" id="UP000204221"/>
    </source>
</evidence>
<dbReference type="InterPro" id="IPR033749">
    <property type="entry name" value="Polyprenyl_synt_CS"/>
</dbReference>
<evidence type="ECO:0000256" key="6">
    <source>
        <dbReference type="RuleBase" id="RU004466"/>
    </source>
</evidence>
<keyword evidence="3 6" id="KW-0808">Transferase</keyword>
<dbReference type="EMBL" id="CP022521">
    <property type="protein sequence ID" value="ASO20049.1"/>
    <property type="molecule type" value="Genomic_DNA"/>
</dbReference>
<dbReference type="InterPro" id="IPR008949">
    <property type="entry name" value="Isoprenoid_synthase_dom_sf"/>
</dbReference>
<dbReference type="EC" id="2.5.1.30" evidence="7"/>
<keyword evidence="8" id="KW-1185">Reference proteome</keyword>
<dbReference type="RefSeq" id="WP_093941445.1">
    <property type="nucleotide sequence ID" value="NZ_CP022521.1"/>
</dbReference>
<gene>
    <name evidence="7" type="primary">hepT2</name>
    <name evidence="7" type="ORF">AHOG_12030</name>
</gene>